<dbReference type="Pfam" id="PF01895">
    <property type="entry name" value="PhoU"/>
    <property type="match status" value="2"/>
</dbReference>
<organism evidence="5 6">
    <name type="scientific">Labrys wisconsinensis</name>
    <dbReference type="NCBI Taxonomy" id="425677"/>
    <lineage>
        <taxon>Bacteria</taxon>
        <taxon>Pseudomonadati</taxon>
        <taxon>Pseudomonadota</taxon>
        <taxon>Alphaproteobacteria</taxon>
        <taxon>Hyphomicrobiales</taxon>
        <taxon>Xanthobacteraceae</taxon>
        <taxon>Labrys</taxon>
    </lineage>
</organism>
<feature type="domain" description="PhoU" evidence="4">
    <location>
        <begin position="125"/>
        <end position="209"/>
    </location>
</feature>
<dbReference type="InterPro" id="IPR038078">
    <property type="entry name" value="PhoU-like_sf"/>
</dbReference>
<protein>
    <recommendedName>
        <fullName evidence="2">Phosphate-specific transport system accessory protein PhoU</fullName>
    </recommendedName>
</protein>
<dbReference type="Proteomes" id="UP001242480">
    <property type="component" value="Unassembled WGS sequence"/>
</dbReference>
<keyword evidence="2" id="KW-0963">Cytoplasm</keyword>
<evidence type="ECO:0000256" key="3">
    <source>
        <dbReference type="SAM" id="MobiDB-lite"/>
    </source>
</evidence>
<proteinExistence type="inferred from homology"/>
<dbReference type="PANTHER" id="PTHR42930">
    <property type="entry name" value="PHOSPHATE-SPECIFIC TRANSPORT SYSTEM ACCESSORY PROTEIN PHOU"/>
    <property type="match status" value="1"/>
</dbReference>
<accession>A0ABU0JHB8</accession>
<evidence type="ECO:0000313" key="5">
    <source>
        <dbReference type="EMBL" id="MDQ0472517.1"/>
    </source>
</evidence>
<dbReference type="NCBIfam" id="TIGR02135">
    <property type="entry name" value="phoU_full"/>
    <property type="match status" value="1"/>
</dbReference>
<gene>
    <name evidence="5" type="ORF">QO011_005546</name>
</gene>
<dbReference type="EMBL" id="JAUSVX010000012">
    <property type="protein sequence ID" value="MDQ0472517.1"/>
    <property type="molecule type" value="Genomic_DNA"/>
</dbReference>
<dbReference type="RefSeq" id="WP_307279446.1">
    <property type="nucleotide sequence ID" value="NZ_JAUSVX010000012.1"/>
</dbReference>
<dbReference type="InterPro" id="IPR026022">
    <property type="entry name" value="PhoU_dom"/>
</dbReference>
<dbReference type="PIRSF" id="PIRSF003107">
    <property type="entry name" value="PhoU"/>
    <property type="match status" value="1"/>
</dbReference>
<reference evidence="5 6" key="1">
    <citation type="submission" date="2023-07" db="EMBL/GenBank/DDBJ databases">
        <title>Genomic Encyclopedia of Type Strains, Phase IV (KMG-IV): sequencing the most valuable type-strain genomes for metagenomic binning, comparative biology and taxonomic classification.</title>
        <authorList>
            <person name="Goeker M."/>
        </authorList>
    </citation>
    <scope>NUCLEOTIDE SEQUENCE [LARGE SCALE GENOMIC DNA]</scope>
    <source>
        <strain evidence="5 6">DSM 19619</strain>
    </source>
</reference>
<dbReference type="PANTHER" id="PTHR42930:SF3">
    <property type="entry name" value="PHOSPHATE-SPECIFIC TRANSPORT SYSTEM ACCESSORY PROTEIN PHOU"/>
    <property type="match status" value="1"/>
</dbReference>
<comment type="subunit">
    <text evidence="2">Homodimer.</text>
</comment>
<keyword evidence="2" id="KW-0813">Transport</keyword>
<dbReference type="Gene3D" id="1.20.58.220">
    <property type="entry name" value="Phosphate transport system protein phou homolog 2, domain 2"/>
    <property type="match status" value="1"/>
</dbReference>
<comment type="similarity">
    <text evidence="1 2">Belongs to the PhoU family.</text>
</comment>
<dbReference type="InterPro" id="IPR028366">
    <property type="entry name" value="PhoU"/>
</dbReference>
<feature type="domain" description="PhoU" evidence="4">
    <location>
        <begin position="20"/>
        <end position="108"/>
    </location>
</feature>
<feature type="region of interest" description="Disordered" evidence="3">
    <location>
        <begin position="215"/>
        <end position="240"/>
    </location>
</feature>
<dbReference type="SUPFAM" id="SSF109755">
    <property type="entry name" value="PhoU-like"/>
    <property type="match status" value="1"/>
</dbReference>
<keyword evidence="6" id="KW-1185">Reference proteome</keyword>
<evidence type="ECO:0000256" key="1">
    <source>
        <dbReference type="ARBA" id="ARBA00008107"/>
    </source>
</evidence>
<comment type="subcellular location">
    <subcellularLocation>
        <location evidence="2">Cytoplasm</location>
    </subcellularLocation>
</comment>
<name>A0ABU0JHB8_9HYPH</name>
<sequence>MAEHIVKSFDQELLELRNMIAEMGGYAEKSVLDSINALMRRDMEQAERVIALDGTIDALQRAAEERAILVIAKRQPLAQDLREIVAALRVAGDLERIGDLGKNIAKRVVAINGQMQGNKIFGGFNHMAELVLEQLKQVLDAFAQRNVEEALAVWRSDGAVDAMYTSLFRELLTYMMEDPRNIGFCTHLLFCAKNIERIGDHATNIAETVHYLVTGQSPSGERPKNDTTSTMPVEFPAVAN</sequence>
<evidence type="ECO:0000313" key="6">
    <source>
        <dbReference type="Proteomes" id="UP001242480"/>
    </source>
</evidence>
<evidence type="ECO:0000259" key="4">
    <source>
        <dbReference type="Pfam" id="PF01895"/>
    </source>
</evidence>
<comment type="caution">
    <text evidence="5">The sequence shown here is derived from an EMBL/GenBank/DDBJ whole genome shotgun (WGS) entry which is preliminary data.</text>
</comment>
<comment type="function">
    <text evidence="2">Plays a role in the regulation of phosphate uptake.</text>
</comment>
<keyword evidence="2" id="KW-0592">Phosphate transport</keyword>
<evidence type="ECO:0000256" key="2">
    <source>
        <dbReference type="PIRNR" id="PIRNR003107"/>
    </source>
</evidence>